<dbReference type="PIRSF" id="PIRSF004848">
    <property type="entry name" value="YBL036c_PLPDEIII"/>
    <property type="match status" value="1"/>
</dbReference>
<dbReference type="CDD" id="cd00635">
    <property type="entry name" value="PLPDE_III_YBL036c_like"/>
    <property type="match status" value="1"/>
</dbReference>
<name>A0A1J1DZ94_9FLAO</name>
<dbReference type="InterPro" id="IPR001608">
    <property type="entry name" value="Ala_racemase_N"/>
</dbReference>
<dbReference type="InterPro" id="IPR029066">
    <property type="entry name" value="PLP-binding_barrel"/>
</dbReference>
<keyword evidence="7" id="KW-1185">Reference proteome</keyword>
<dbReference type="InterPro" id="IPR011078">
    <property type="entry name" value="PyrdxlP_homeostasis"/>
</dbReference>
<comment type="cofactor">
    <cofactor evidence="3">
        <name>pyridoxal 5'-phosphate</name>
        <dbReference type="ChEBI" id="CHEBI:597326"/>
    </cofactor>
</comment>
<dbReference type="SUPFAM" id="SSF51419">
    <property type="entry name" value="PLP-binding barrel"/>
    <property type="match status" value="1"/>
</dbReference>
<comment type="similarity">
    <text evidence="2 4">Belongs to the pyridoxal phosphate-binding protein YggS/PROSC family.</text>
</comment>
<keyword evidence="1 2" id="KW-0663">Pyridoxal phosphate</keyword>
<protein>
    <recommendedName>
        <fullName evidence="2">Pyridoxal phosphate homeostasis protein</fullName>
        <shortName evidence="2">PLP homeostasis protein</shortName>
    </recommendedName>
</protein>
<dbReference type="GO" id="GO:0030170">
    <property type="term" value="F:pyridoxal phosphate binding"/>
    <property type="evidence" value="ECO:0007669"/>
    <property type="project" value="UniProtKB-UniRule"/>
</dbReference>
<dbReference type="Pfam" id="PF01168">
    <property type="entry name" value="Ala_racemase_N"/>
    <property type="match status" value="1"/>
</dbReference>
<evidence type="ECO:0000256" key="3">
    <source>
        <dbReference type="PIRSR" id="PIRSR004848-1"/>
    </source>
</evidence>
<accession>A0A1J1DZ94</accession>
<dbReference type="HAMAP" id="MF_02087">
    <property type="entry name" value="PLP_homeostasis"/>
    <property type="match status" value="1"/>
</dbReference>
<proteinExistence type="inferred from homology"/>
<evidence type="ECO:0000313" key="6">
    <source>
        <dbReference type="EMBL" id="BAV95239.1"/>
    </source>
</evidence>
<evidence type="ECO:0000259" key="5">
    <source>
        <dbReference type="Pfam" id="PF01168"/>
    </source>
</evidence>
<evidence type="ECO:0000256" key="2">
    <source>
        <dbReference type="HAMAP-Rule" id="MF_02087"/>
    </source>
</evidence>
<feature type="domain" description="Alanine racemase N-terminal" evidence="5">
    <location>
        <begin position="4"/>
        <end position="213"/>
    </location>
</feature>
<dbReference type="AlphaFoldDB" id="A0A1J1DZ94"/>
<dbReference type="PANTHER" id="PTHR10146">
    <property type="entry name" value="PROLINE SYNTHETASE CO-TRANSCRIBED BACTERIAL HOMOLOG PROTEIN"/>
    <property type="match status" value="1"/>
</dbReference>
<dbReference type="PANTHER" id="PTHR10146:SF14">
    <property type="entry name" value="PYRIDOXAL PHOSPHATE HOMEOSTASIS PROTEIN"/>
    <property type="match status" value="1"/>
</dbReference>
<dbReference type="NCBIfam" id="TIGR00044">
    <property type="entry name" value="YggS family pyridoxal phosphate-dependent enzyme"/>
    <property type="match status" value="1"/>
</dbReference>
<dbReference type="EMBL" id="AP014564">
    <property type="protein sequence ID" value="BAV95239.1"/>
    <property type="molecule type" value="Genomic_DNA"/>
</dbReference>
<evidence type="ECO:0000256" key="4">
    <source>
        <dbReference type="RuleBase" id="RU004514"/>
    </source>
</evidence>
<evidence type="ECO:0000256" key="1">
    <source>
        <dbReference type="ARBA" id="ARBA00022898"/>
    </source>
</evidence>
<organism evidence="6 7">
    <name type="scientific">Ichthyobacterium seriolicida</name>
    <dbReference type="NCBI Taxonomy" id="242600"/>
    <lineage>
        <taxon>Bacteria</taxon>
        <taxon>Pseudomonadati</taxon>
        <taxon>Bacteroidota</taxon>
        <taxon>Flavobacteriia</taxon>
        <taxon>Flavobacteriales</taxon>
        <taxon>Ichthyobacteriaceae</taxon>
        <taxon>Ichthyobacterium</taxon>
    </lineage>
</organism>
<dbReference type="Proteomes" id="UP000243197">
    <property type="component" value="Chromosome"/>
</dbReference>
<evidence type="ECO:0000313" key="7">
    <source>
        <dbReference type="Proteomes" id="UP000243197"/>
    </source>
</evidence>
<dbReference type="RefSeq" id="WP_096686867.1">
    <property type="nucleotide sequence ID" value="NZ_AP014564.1"/>
</dbReference>
<feature type="modified residue" description="N6-(pyridoxal phosphate)lysine" evidence="2 3">
    <location>
        <position position="26"/>
    </location>
</feature>
<dbReference type="PROSITE" id="PS01211">
    <property type="entry name" value="UPF0001"/>
    <property type="match status" value="1"/>
</dbReference>
<dbReference type="KEGG" id="ise:JBKA6_1226"/>
<reference evidence="6 7" key="1">
    <citation type="submission" date="2014-03" db="EMBL/GenBank/DDBJ databases">
        <title>complete genome sequence of Flavobacteriaceae bacterium JBKA-6.</title>
        <authorList>
            <person name="Takano T."/>
            <person name="Nakamura Y."/>
            <person name="Takuma S."/>
            <person name="Yasuike M."/>
            <person name="Matsuyama T."/>
            <person name="Sakai T."/>
            <person name="Fujiwara A."/>
            <person name="Kimoto K."/>
            <person name="Fukuda Y."/>
            <person name="Kondo H."/>
            <person name="Hirono I."/>
            <person name="Nakayasu C."/>
        </authorList>
    </citation>
    <scope>NUCLEOTIDE SEQUENCE [LARGE SCALE GENOMIC DNA]</scope>
    <source>
        <strain evidence="6 7">JBKA-6</strain>
    </source>
</reference>
<dbReference type="OrthoDB" id="9804072at2"/>
<dbReference type="Gene3D" id="3.20.20.10">
    <property type="entry name" value="Alanine racemase"/>
    <property type="match status" value="1"/>
</dbReference>
<comment type="function">
    <text evidence="2">Pyridoxal 5'-phosphate (PLP)-binding protein, which is involved in PLP homeostasis.</text>
</comment>
<sequence>MLDIARNLYDIINSVPDYVKLVVVSKKRSIRDIEEVYNAKHRDFGENRVRDLCDKYQELPKDIRWHMIGHLQVNKVKYIAPFVELIHSVDSLKLLKEINKRAIQNNRKINCLLQLNISKEVDKYGFSESDLKDFFFSEDIGQLSNVNILGLMGMATNTKDIEQISKEFVSLNSLFQTFKKDFGLKIISMGMSNDYSIAIENGSNMIRVGRSIFES</sequence>
<gene>
    <name evidence="6" type="ORF">JBKA6_1226</name>
</gene>